<gene>
    <name evidence="1" type="ORF">TVAG_271740</name>
</gene>
<dbReference type="OrthoDB" id="2013775at2759"/>
<protein>
    <submittedName>
        <fullName evidence="1">Cell surface protein, putative</fullName>
    </submittedName>
</protein>
<organism evidence="1 2">
    <name type="scientific">Trichomonas vaginalis (strain ATCC PRA-98 / G3)</name>
    <dbReference type="NCBI Taxonomy" id="412133"/>
    <lineage>
        <taxon>Eukaryota</taxon>
        <taxon>Metamonada</taxon>
        <taxon>Parabasalia</taxon>
        <taxon>Trichomonadida</taxon>
        <taxon>Trichomonadidae</taxon>
        <taxon>Trichomonas</taxon>
    </lineage>
</organism>
<dbReference type="InterPro" id="IPR026906">
    <property type="entry name" value="LRR_5"/>
</dbReference>
<dbReference type="SUPFAM" id="SSF52058">
    <property type="entry name" value="L domain-like"/>
    <property type="match status" value="1"/>
</dbReference>
<name>A2E5S1_TRIV3</name>
<evidence type="ECO:0000313" key="1">
    <source>
        <dbReference type="EMBL" id="EAY11991.1"/>
    </source>
</evidence>
<dbReference type="InterPro" id="IPR032675">
    <property type="entry name" value="LRR_dom_sf"/>
</dbReference>
<dbReference type="SMR" id="A2E5S1"/>
<reference evidence="1" key="2">
    <citation type="journal article" date="2007" name="Science">
        <title>Draft genome sequence of the sexually transmitted pathogen Trichomonas vaginalis.</title>
        <authorList>
            <person name="Carlton J.M."/>
            <person name="Hirt R.P."/>
            <person name="Silva J.C."/>
            <person name="Delcher A.L."/>
            <person name="Schatz M."/>
            <person name="Zhao Q."/>
            <person name="Wortman J.R."/>
            <person name="Bidwell S.L."/>
            <person name="Alsmark U.C.M."/>
            <person name="Besteiro S."/>
            <person name="Sicheritz-Ponten T."/>
            <person name="Noel C.J."/>
            <person name="Dacks J.B."/>
            <person name="Foster P.G."/>
            <person name="Simillion C."/>
            <person name="Van de Peer Y."/>
            <person name="Miranda-Saavedra D."/>
            <person name="Barton G.J."/>
            <person name="Westrop G.D."/>
            <person name="Mueller S."/>
            <person name="Dessi D."/>
            <person name="Fiori P.L."/>
            <person name="Ren Q."/>
            <person name="Paulsen I."/>
            <person name="Zhang H."/>
            <person name="Bastida-Corcuera F.D."/>
            <person name="Simoes-Barbosa A."/>
            <person name="Brown M.T."/>
            <person name="Hayes R.D."/>
            <person name="Mukherjee M."/>
            <person name="Okumura C.Y."/>
            <person name="Schneider R."/>
            <person name="Smith A.J."/>
            <person name="Vanacova S."/>
            <person name="Villalvazo M."/>
            <person name="Haas B.J."/>
            <person name="Pertea M."/>
            <person name="Feldblyum T.V."/>
            <person name="Utterback T.R."/>
            <person name="Shu C.L."/>
            <person name="Osoegawa K."/>
            <person name="de Jong P.J."/>
            <person name="Hrdy I."/>
            <person name="Horvathova L."/>
            <person name="Zubacova Z."/>
            <person name="Dolezal P."/>
            <person name="Malik S.B."/>
            <person name="Logsdon J.M. Jr."/>
            <person name="Henze K."/>
            <person name="Gupta A."/>
            <person name="Wang C.C."/>
            <person name="Dunne R.L."/>
            <person name="Upcroft J.A."/>
            <person name="Upcroft P."/>
            <person name="White O."/>
            <person name="Salzberg S.L."/>
            <person name="Tang P."/>
            <person name="Chiu C.-H."/>
            <person name="Lee Y.-S."/>
            <person name="Embley T.M."/>
            <person name="Coombs G.H."/>
            <person name="Mottram J.C."/>
            <person name="Tachezy J."/>
            <person name="Fraser-Liggett C.M."/>
            <person name="Johnson P.J."/>
        </authorList>
    </citation>
    <scope>NUCLEOTIDE SEQUENCE [LARGE SCALE GENOMIC DNA]</scope>
    <source>
        <strain evidence="1">G3</strain>
    </source>
</reference>
<dbReference type="Pfam" id="PF13306">
    <property type="entry name" value="LRR_5"/>
    <property type="match status" value="1"/>
</dbReference>
<proteinExistence type="predicted"/>
<keyword evidence="2" id="KW-1185">Reference proteome</keyword>
<dbReference type="RefSeq" id="XP_001324214.1">
    <property type="nucleotide sequence ID" value="XM_001324179.1"/>
</dbReference>
<reference evidence="1" key="1">
    <citation type="submission" date="2006-10" db="EMBL/GenBank/DDBJ databases">
        <authorList>
            <person name="Amadeo P."/>
            <person name="Zhao Q."/>
            <person name="Wortman J."/>
            <person name="Fraser-Liggett C."/>
            <person name="Carlton J."/>
        </authorList>
    </citation>
    <scope>NUCLEOTIDE SEQUENCE</scope>
    <source>
        <strain evidence="1">G3</strain>
    </source>
</reference>
<dbReference type="EMBL" id="DS113309">
    <property type="protein sequence ID" value="EAY11991.1"/>
    <property type="molecule type" value="Genomic_DNA"/>
</dbReference>
<dbReference type="Gene3D" id="3.80.10.10">
    <property type="entry name" value="Ribonuclease Inhibitor"/>
    <property type="match status" value="1"/>
</dbReference>
<dbReference type="KEGG" id="tva:4769951"/>
<dbReference type="AlphaFoldDB" id="A2E5S1"/>
<dbReference type="InParanoid" id="A2E5S1"/>
<evidence type="ECO:0000313" key="2">
    <source>
        <dbReference type="Proteomes" id="UP000001542"/>
    </source>
</evidence>
<accession>A2E5S1</accession>
<sequence length="167" mass="18922">MEEHSFRRCPNLISVDLSCTLITKISYCLFARCNKLTTIIMPPFITSISELSFTETNLDELVIPAGVSSVEKNAFNNCSITNIYYCGVNTINSAISTENEVSIIVSRLYPSSSSTFLGFNIVNRKYECSVTPCILMTDQLFMKCPSEYQFRMYFSALLYLVTFIINK</sequence>
<dbReference type="VEuPathDB" id="TrichDB:TVAGG3_0257090"/>
<dbReference type="Proteomes" id="UP000001542">
    <property type="component" value="Unassembled WGS sequence"/>
</dbReference>
<dbReference type="VEuPathDB" id="TrichDB:TVAG_271740"/>